<evidence type="ECO:0000259" key="2">
    <source>
        <dbReference type="PROSITE" id="PS50227"/>
    </source>
</evidence>
<feature type="domain" description="G-protein coupled receptors family 2 profile 1" evidence="2">
    <location>
        <begin position="17"/>
        <end position="118"/>
    </location>
</feature>
<keyword evidence="3" id="KW-0675">Receptor</keyword>
<dbReference type="OrthoDB" id="8930849at2759"/>
<organism evidence="3 4">
    <name type="scientific">Anabarilius grahami</name>
    <name type="common">Kanglang fish</name>
    <name type="synonym">Barilius grahami</name>
    <dbReference type="NCBI Taxonomy" id="495550"/>
    <lineage>
        <taxon>Eukaryota</taxon>
        <taxon>Metazoa</taxon>
        <taxon>Chordata</taxon>
        <taxon>Craniata</taxon>
        <taxon>Vertebrata</taxon>
        <taxon>Euteleostomi</taxon>
        <taxon>Actinopterygii</taxon>
        <taxon>Neopterygii</taxon>
        <taxon>Teleostei</taxon>
        <taxon>Ostariophysi</taxon>
        <taxon>Cypriniformes</taxon>
        <taxon>Xenocyprididae</taxon>
        <taxon>Xenocypridinae</taxon>
        <taxon>Xenocypridinae incertae sedis</taxon>
        <taxon>Anabarilius</taxon>
    </lineage>
</organism>
<dbReference type="InterPro" id="IPR036445">
    <property type="entry name" value="GPCR_2_extracell_dom_sf"/>
</dbReference>
<dbReference type="Proteomes" id="UP000281406">
    <property type="component" value="Unassembled WGS sequence"/>
</dbReference>
<dbReference type="PROSITE" id="PS50227">
    <property type="entry name" value="G_PROTEIN_RECEP_F2_3"/>
    <property type="match status" value="1"/>
</dbReference>
<dbReference type="SUPFAM" id="SSF111418">
    <property type="entry name" value="Hormone receptor domain"/>
    <property type="match status" value="1"/>
</dbReference>
<accession>A0A3N0YED5</accession>
<name>A0A3N0YED5_ANAGA</name>
<dbReference type="GO" id="GO:0016020">
    <property type="term" value="C:membrane"/>
    <property type="evidence" value="ECO:0007669"/>
    <property type="project" value="InterPro"/>
</dbReference>
<dbReference type="AlphaFoldDB" id="A0A3N0YED5"/>
<keyword evidence="4" id="KW-1185">Reference proteome</keyword>
<gene>
    <name evidence="3" type="ORF">DPX16_5342</name>
</gene>
<dbReference type="InterPro" id="IPR003051">
    <property type="entry name" value="GPCR_2_CRF_rcpt"/>
</dbReference>
<comment type="caution">
    <text evidence="3">The sequence shown here is derived from an EMBL/GenBank/DDBJ whole genome shotgun (WGS) entry which is preliminary data.</text>
</comment>
<dbReference type="Pfam" id="PF02793">
    <property type="entry name" value="HRM"/>
    <property type="match status" value="1"/>
</dbReference>
<dbReference type="EMBL" id="RJVU01046797">
    <property type="protein sequence ID" value="ROL44148.1"/>
    <property type="molecule type" value="Genomic_DNA"/>
</dbReference>
<protein>
    <submittedName>
        <fullName evidence="3">Corticotropin-releasing factor receptor 2</fullName>
    </submittedName>
</protein>
<reference evidence="3 4" key="1">
    <citation type="submission" date="2018-10" db="EMBL/GenBank/DDBJ databases">
        <title>Genome assembly for a Yunnan-Guizhou Plateau 3E fish, Anabarilius grahami (Regan), and its evolutionary and genetic applications.</title>
        <authorList>
            <person name="Jiang W."/>
        </authorList>
    </citation>
    <scope>NUCLEOTIDE SEQUENCE [LARGE SCALE GENOMIC DNA]</scope>
    <source>
        <strain evidence="3">AG-KIZ</strain>
        <tissue evidence="3">Muscle</tissue>
    </source>
</reference>
<keyword evidence="1" id="KW-0732">Signal</keyword>
<evidence type="ECO:0000256" key="1">
    <source>
        <dbReference type="ARBA" id="ARBA00022729"/>
    </source>
</evidence>
<dbReference type="PRINTS" id="PR01279">
    <property type="entry name" value="CRFRECEPTOR"/>
</dbReference>
<proteinExistence type="predicted"/>
<dbReference type="Gene3D" id="4.10.1240.10">
    <property type="entry name" value="GPCR, family 2, extracellular hormone receptor domain"/>
    <property type="match status" value="1"/>
</dbReference>
<dbReference type="GO" id="GO:0004930">
    <property type="term" value="F:G protein-coupled receptor activity"/>
    <property type="evidence" value="ECO:0007669"/>
    <property type="project" value="InterPro"/>
</dbReference>
<evidence type="ECO:0000313" key="4">
    <source>
        <dbReference type="Proteomes" id="UP000281406"/>
    </source>
</evidence>
<evidence type="ECO:0000313" key="3">
    <source>
        <dbReference type="EMBL" id="ROL44148.1"/>
    </source>
</evidence>
<dbReference type="InterPro" id="IPR001879">
    <property type="entry name" value="GPCR_2_extracellular_dom"/>
</dbReference>
<sequence length="156" mass="17278">MDASLFHFFIEEFGDSNCTLIDAFQRTLYENSSFASMSVEGIYCNSTTDEIGTCWPRSNSGRIIERPCPEYINGVKYNTTISPLVRAEILYISKVTHNLQLLLLSPDKNIACGACGVWKVTGARSHASLTRNVMAVIDKPKGQSAHVSHKERNGSD</sequence>